<feature type="region of interest" description="Disordered" evidence="1">
    <location>
        <begin position="396"/>
        <end position="446"/>
    </location>
</feature>
<evidence type="ECO:0000313" key="4">
    <source>
        <dbReference type="Proteomes" id="UP001165160"/>
    </source>
</evidence>
<name>A0A9W7FEP3_9STRA</name>
<sequence>MNQILHVVLRRRQDEDKALLAMFKELDDTLKFAKPRRCVVFSFDGPPSAAKLATQRVRRQRLIESPGNLLFDRVWGDLDHSEIPSHHHQSSQSPSLHVKKVLNPDGTLTEPPLGTHTNPPLPSSTSTHSPLLLSSITSTWLTSNLSRRRTSQQTDQIMLAITPGTAFMKKAAEAVLYWVWQRLTQSKWKRIKWYISGADVPGEGEVKLLDWLQIPTLVRPGDSVALVGGDSDLVLEALALSPKITHNTFVILPDKKRRSYCVSLWETTRRLTEMFPEITRREDVINMRTDLVLLLILNGNDYFPKMRGGNFDRFFDAYAETVRRHAGYGRKCFLIDPRTLEFNLDFGVDFFEELKRTVNQSLFADDGGNGRGNDNESIGQYLGDNWREGEDIIVEEEGGEEEGGIIDAEEDVDENVDDNDEDVEDDETIHSPEEDTDHEGQDWDPRVNGKNMFYKDIFSSPLNALHMLIAQNILPRPYPPKISFFRKGRFRWIASITVGGDSGTLPVKFEIEWEEKSKQPWLVMSKKRIRQILAELVLDSLIPDWQNMYEDLNYSSHQDMKAAQHDTEEYVKGIIWNLETYKKGVCVDYSYNYGRRRSPSVLNMLDYFKEAKALGKSIGNFREHKTQFSPPLPVGFSLLAAMPSSASYLIDDVWKPLVPHVDEIYDGCKDEETGVFKIRTFQRRGERIMKEHWEPNAVKYPGADDEGRSWKDKFEKEESIKSGNFENRVSVGKAYWTVLKRSVKKKVGPPLLPPEPFTPHLDKLRPSPYIQAHSVAAAFGTKDYHKTRSRNVRKCGEQAAFGLNFESYFDDLDDVCEVEDGQEPSGEGGAAEEERGNESIRRFLELPYKQSYNGRKIFTHKEKREWNDRGGTAAEGKGGVGAKGYSSNGAYPWKQDGKLWAEDDDGNKRRGGGKFRRSGSGGGRAQRPTSRAAEPRTAPYPKNGDERSRYGRRDRGDATRSRRGGGGGGEKNFAAPDKDWKKKWKEQRNKEKEKEKEKEAGDQ</sequence>
<dbReference type="EMBL" id="BRXX01000421">
    <property type="protein sequence ID" value="GMI10751.1"/>
    <property type="molecule type" value="Genomic_DNA"/>
</dbReference>
<feature type="compositionally biased region" description="Basic and acidic residues" evidence="1">
    <location>
        <begin position="428"/>
        <end position="446"/>
    </location>
</feature>
<dbReference type="InterPro" id="IPR004859">
    <property type="entry name" value="Xrn1_N"/>
</dbReference>
<feature type="compositionally biased region" description="Basic and acidic residues" evidence="1">
    <location>
        <begin position="859"/>
        <end position="868"/>
    </location>
</feature>
<dbReference type="GO" id="GO:0004534">
    <property type="term" value="F:5'-3' RNA exonuclease activity"/>
    <property type="evidence" value="ECO:0007669"/>
    <property type="project" value="TreeGrafter"/>
</dbReference>
<dbReference type="InterPro" id="IPR027073">
    <property type="entry name" value="5_3_exoribonuclease"/>
</dbReference>
<dbReference type="Pfam" id="PF03159">
    <property type="entry name" value="XRN_N"/>
    <property type="match status" value="1"/>
</dbReference>
<feature type="compositionally biased region" description="Low complexity" evidence="1">
    <location>
        <begin position="115"/>
        <end position="129"/>
    </location>
</feature>
<dbReference type="PANTHER" id="PTHR12341">
    <property type="entry name" value="5'-&gt;3' EXORIBONUCLEASE"/>
    <property type="match status" value="1"/>
</dbReference>
<keyword evidence="4" id="KW-1185">Reference proteome</keyword>
<accession>A0A9W7FEP3</accession>
<dbReference type="Gene3D" id="3.40.50.12390">
    <property type="match status" value="2"/>
</dbReference>
<evidence type="ECO:0000313" key="3">
    <source>
        <dbReference type="EMBL" id="GMI10751.1"/>
    </source>
</evidence>
<feature type="domain" description="Xrn1 N-terminal" evidence="2">
    <location>
        <begin position="1"/>
        <end position="241"/>
    </location>
</feature>
<protein>
    <recommendedName>
        <fullName evidence="2">Xrn1 N-terminal domain-containing protein</fullName>
    </recommendedName>
</protein>
<feature type="compositionally biased region" description="Acidic residues" evidence="1">
    <location>
        <begin position="396"/>
        <end position="427"/>
    </location>
</feature>
<reference evidence="4" key="1">
    <citation type="journal article" date="2023" name="Commun. Biol.">
        <title>Genome analysis of Parmales, the sister group of diatoms, reveals the evolutionary specialization of diatoms from phago-mixotrophs to photoautotrophs.</title>
        <authorList>
            <person name="Ban H."/>
            <person name="Sato S."/>
            <person name="Yoshikawa S."/>
            <person name="Yamada K."/>
            <person name="Nakamura Y."/>
            <person name="Ichinomiya M."/>
            <person name="Sato N."/>
            <person name="Blanc-Mathieu R."/>
            <person name="Endo H."/>
            <person name="Kuwata A."/>
            <person name="Ogata H."/>
        </authorList>
    </citation>
    <scope>NUCLEOTIDE SEQUENCE [LARGE SCALE GENOMIC DNA]</scope>
    <source>
        <strain evidence="4">NIES 3699</strain>
    </source>
</reference>
<dbReference type="Proteomes" id="UP001165160">
    <property type="component" value="Unassembled WGS sequence"/>
</dbReference>
<comment type="caution">
    <text evidence="3">The sequence shown here is derived from an EMBL/GenBank/DDBJ whole genome shotgun (WGS) entry which is preliminary data.</text>
</comment>
<gene>
    <name evidence="3" type="ORF">TrVE_jg12879</name>
</gene>
<dbReference type="GO" id="GO:0005634">
    <property type="term" value="C:nucleus"/>
    <property type="evidence" value="ECO:0007669"/>
    <property type="project" value="TreeGrafter"/>
</dbReference>
<organism evidence="3 4">
    <name type="scientific">Triparma verrucosa</name>
    <dbReference type="NCBI Taxonomy" id="1606542"/>
    <lineage>
        <taxon>Eukaryota</taxon>
        <taxon>Sar</taxon>
        <taxon>Stramenopiles</taxon>
        <taxon>Ochrophyta</taxon>
        <taxon>Bolidophyceae</taxon>
        <taxon>Parmales</taxon>
        <taxon>Triparmaceae</taxon>
        <taxon>Triparma</taxon>
    </lineage>
</organism>
<evidence type="ECO:0000259" key="2">
    <source>
        <dbReference type="Pfam" id="PF03159"/>
    </source>
</evidence>
<feature type="region of interest" description="Disordered" evidence="1">
    <location>
        <begin position="858"/>
        <end position="1003"/>
    </location>
</feature>
<dbReference type="AlphaFoldDB" id="A0A9W7FEP3"/>
<feature type="region of interest" description="Disordered" evidence="1">
    <location>
        <begin position="82"/>
        <end position="129"/>
    </location>
</feature>
<proteinExistence type="predicted"/>
<dbReference type="PANTHER" id="PTHR12341:SF41">
    <property type="entry name" value="5'-3' EXORIBONUCLEASE 2"/>
    <property type="match status" value="1"/>
</dbReference>
<dbReference type="GO" id="GO:0000956">
    <property type="term" value="P:nuclear-transcribed mRNA catabolic process"/>
    <property type="evidence" value="ECO:0007669"/>
    <property type="project" value="TreeGrafter"/>
</dbReference>
<dbReference type="GO" id="GO:0003723">
    <property type="term" value="F:RNA binding"/>
    <property type="evidence" value="ECO:0007669"/>
    <property type="project" value="TreeGrafter"/>
</dbReference>
<feature type="compositionally biased region" description="Basic and acidic residues" evidence="1">
    <location>
        <begin position="976"/>
        <end position="1003"/>
    </location>
</feature>
<feature type="region of interest" description="Disordered" evidence="1">
    <location>
        <begin position="818"/>
        <end position="838"/>
    </location>
</feature>
<feature type="compositionally biased region" description="Basic and acidic residues" evidence="1">
    <location>
        <begin position="943"/>
        <end position="960"/>
    </location>
</feature>
<evidence type="ECO:0000256" key="1">
    <source>
        <dbReference type="SAM" id="MobiDB-lite"/>
    </source>
</evidence>